<name>A0A2S7U702_9BACT</name>
<dbReference type="EMBL" id="MQWA01000001">
    <property type="protein sequence ID" value="PQJ30330.1"/>
    <property type="molecule type" value="Genomic_DNA"/>
</dbReference>
<sequence>MPSYHPDLQTFLIPLAEREMTLRNALAQLDAIGNNASEVPWIVQMMENPGFSFPPFSMFKGRVSLFQHDCIHLLLGRGTTLIDEAFTIGFTMGSSHAMSTTASKLFGYVAGHWYPKAYRFPQHAHKVYADAVHLGMISQCLLLEELDYRPYLDCPLGELREELGIEVKLLESYYQIEARRNPKIEASQRLCA</sequence>
<keyword evidence="2" id="KW-1185">Reference proteome</keyword>
<dbReference type="AlphaFoldDB" id="A0A2S7U702"/>
<gene>
    <name evidence="1" type="ORF">BSZ32_10120</name>
</gene>
<dbReference type="Proteomes" id="UP000239907">
    <property type="component" value="Unassembled WGS sequence"/>
</dbReference>
<comment type="caution">
    <text evidence="1">The sequence shown here is derived from an EMBL/GenBank/DDBJ whole genome shotgun (WGS) entry which is preliminary data.</text>
</comment>
<organism evidence="1 2">
    <name type="scientific">Rubritalea profundi</name>
    <dbReference type="NCBI Taxonomy" id="1658618"/>
    <lineage>
        <taxon>Bacteria</taxon>
        <taxon>Pseudomonadati</taxon>
        <taxon>Verrucomicrobiota</taxon>
        <taxon>Verrucomicrobiia</taxon>
        <taxon>Verrucomicrobiales</taxon>
        <taxon>Rubritaleaceae</taxon>
        <taxon>Rubritalea</taxon>
    </lineage>
</organism>
<proteinExistence type="predicted"/>
<evidence type="ECO:0000313" key="1">
    <source>
        <dbReference type="EMBL" id="PQJ30330.1"/>
    </source>
</evidence>
<dbReference type="OrthoDB" id="571472at2"/>
<reference evidence="1 2" key="1">
    <citation type="submission" date="2016-12" db="EMBL/GenBank/DDBJ databases">
        <title>Study of bacterial adaptation to deep sea.</title>
        <authorList>
            <person name="Song J."/>
            <person name="Yoshizawa S."/>
            <person name="Kogure K."/>
        </authorList>
    </citation>
    <scope>NUCLEOTIDE SEQUENCE [LARGE SCALE GENOMIC DNA]</scope>
    <source>
        <strain evidence="1 2">SAORIC-165</strain>
    </source>
</reference>
<protein>
    <submittedName>
        <fullName evidence="1">Uncharacterized protein</fullName>
    </submittedName>
</protein>
<evidence type="ECO:0000313" key="2">
    <source>
        <dbReference type="Proteomes" id="UP000239907"/>
    </source>
</evidence>
<accession>A0A2S7U702</accession>